<dbReference type="AlphaFoldDB" id="A0A8T0I578"/>
<proteinExistence type="predicted"/>
<organism evidence="1 2">
    <name type="scientific">Ceratodon purpureus</name>
    <name type="common">Fire moss</name>
    <name type="synonym">Dicranum purpureum</name>
    <dbReference type="NCBI Taxonomy" id="3225"/>
    <lineage>
        <taxon>Eukaryota</taxon>
        <taxon>Viridiplantae</taxon>
        <taxon>Streptophyta</taxon>
        <taxon>Embryophyta</taxon>
        <taxon>Bryophyta</taxon>
        <taxon>Bryophytina</taxon>
        <taxon>Bryopsida</taxon>
        <taxon>Dicranidae</taxon>
        <taxon>Pseudoditrichales</taxon>
        <taxon>Ditrichaceae</taxon>
        <taxon>Ceratodon</taxon>
    </lineage>
</organism>
<keyword evidence="2" id="KW-1185">Reference proteome</keyword>
<dbReference type="Proteomes" id="UP000822688">
    <property type="component" value="Chromosome 4"/>
</dbReference>
<name>A0A8T0I578_CERPU</name>
<accession>A0A8T0I578</accession>
<comment type="caution">
    <text evidence="1">The sequence shown here is derived from an EMBL/GenBank/DDBJ whole genome shotgun (WGS) entry which is preliminary data.</text>
</comment>
<evidence type="ECO:0000313" key="1">
    <source>
        <dbReference type="EMBL" id="KAG0578246.1"/>
    </source>
</evidence>
<sequence length="170" mass="18736">MSRREKTSHSPMCEPICLPTRSVERERNSLARPAPSDARRQWPRWCARGSIRWRTCATASQMRCPSGNNLHPEVGTQNHVPQTIIRTCTGTPIGSPIFYIIYFSIAAVDVGHEGSVMLALGTGKWVLGLCKVGILMIDMDGASLTSMLCMQMGDQGVGAVREMQAMVVWD</sequence>
<evidence type="ECO:0000313" key="2">
    <source>
        <dbReference type="Proteomes" id="UP000822688"/>
    </source>
</evidence>
<protein>
    <submittedName>
        <fullName evidence="1">Uncharacterized protein</fullName>
    </submittedName>
</protein>
<dbReference type="EMBL" id="CM026424">
    <property type="protein sequence ID" value="KAG0578246.1"/>
    <property type="molecule type" value="Genomic_DNA"/>
</dbReference>
<gene>
    <name evidence="1" type="ORF">KC19_4G008700</name>
</gene>
<reference evidence="1" key="1">
    <citation type="submission" date="2020-06" db="EMBL/GenBank/DDBJ databases">
        <title>WGS assembly of Ceratodon purpureus strain R40.</title>
        <authorList>
            <person name="Carey S.B."/>
            <person name="Jenkins J."/>
            <person name="Shu S."/>
            <person name="Lovell J.T."/>
            <person name="Sreedasyam A."/>
            <person name="Maumus F."/>
            <person name="Tiley G.P."/>
            <person name="Fernandez-Pozo N."/>
            <person name="Barry K."/>
            <person name="Chen C."/>
            <person name="Wang M."/>
            <person name="Lipzen A."/>
            <person name="Daum C."/>
            <person name="Saski C.A."/>
            <person name="Payton A.C."/>
            <person name="Mcbreen J.C."/>
            <person name="Conrad R.E."/>
            <person name="Kollar L.M."/>
            <person name="Olsson S."/>
            <person name="Huttunen S."/>
            <person name="Landis J.B."/>
            <person name="Wickett N.J."/>
            <person name="Johnson M.G."/>
            <person name="Rensing S.A."/>
            <person name="Grimwood J."/>
            <person name="Schmutz J."/>
            <person name="Mcdaniel S.F."/>
        </authorList>
    </citation>
    <scope>NUCLEOTIDE SEQUENCE</scope>
    <source>
        <strain evidence="1">R40</strain>
    </source>
</reference>